<gene>
    <name evidence="1" type="ORF">SAMN05421874_1205</name>
</gene>
<evidence type="ECO:0000313" key="1">
    <source>
        <dbReference type="EMBL" id="SDL35177.1"/>
    </source>
</evidence>
<protein>
    <recommendedName>
        <fullName evidence="3">SMI1/KNR4 family protein</fullName>
    </recommendedName>
</protein>
<dbReference type="AlphaFoldDB" id="A0A1G9JC06"/>
<evidence type="ECO:0000313" key="2">
    <source>
        <dbReference type="Proteomes" id="UP000198683"/>
    </source>
</evidence>
<evidence type="ECO:0008006" key="3">
    <source>
        <dbReference type="Google" id="ProtNLM"/>
    </source>
</evidence>
<dbReference type="Proteomes" id="UP000198683">
    <property type="component" value="Unassembled WGS sequence"/>
</dbReference>
<name>A0A1G9JC06_9ACTN</name>
<organism evidence="1 2">
    <name type="scientific">Nonomuraea maritima</name>
    <dbReference type="NCBI Taxonomy" id="683260"/>
    <lineage>
        <taxon>Bacteria</taxon>
        <taxon>Bacillati</taxon>
        <taxon>Actinomycetota</taxon>
        <taxon>Actinomycetes</taxon>
        <taxon>Streptosporangiales</taxon>
        <taxon>Streptosporangiaceae</taxon>
        <taxon>Nonomuraea</taxon>
    </lineage>
</organism>
<accession>A0A1G9JC06</accession>
<proteinExistence type="predicted"/>
<dbReference type="STRING" id="683260.SAMN05421874_1205"/>
<reference evidence="1 2" key="1">
    <citation type="submission" date="2016-10" db="EMBL/GenBank/DDBJ databases">
        <authorList>
            <person name="de Groot N.N."/>
        </authorList>
    </citation>
    <scope>NUCLEOTIDE SEQUENCE [LARGE SCALE GENOMIC DNA]</scope>
    <source>
        <strain evidence="1 2">CGMCC 4.5681</strain>
    </source>
</reference>
<sequence>MGFDYRDGAGVDFEPYPRFLTAAETAQWWRAWTGNPSLDGAEFRVFGQDGTGGMAAFWLVRSGEPLTHQPVVFLDSEGRTGLVARNLDGYLWLIAAGFGPFEAMMYPRHEHEPRADARLTQIAERWAPSARQSAAEVIDTARQEFPNFDETVESLCR</sequence>
<dbReference type="EMBL" id="FNFB01000020">
    <property type="protein sequence ID" value="SDL35177.1"/>
    <property type="molecule type" value="Genomic_DNA"/>
</dbReference>
<keyword evidence="2" id="KW-1185">Reference proteome</keyword>